<evidence type="ECO:0000313" key="3">
    <source>
        <dbReference type="Proteomes" id="UP001420932"/>
    </source>
</evidence>
<feature type="transmembrane region" description="Helical" evidence="1">
    <location>
        <begin position="37"/>
        <end position="58"/>
    </location>
</feature>
<keyword evidence="1" id="KW-0472">Membrane</keyword>
<gene>
    <name evidence="2" type="ORF">Syun_018809</name>
</gene>
<keyword evidence="1" id="KW-0812">Transmembrane</keyword>
<name>A0AAP0NVC9_9MAGN</name>
<keyword evidence="3" id="KW-1185">Reference proteome</keyword>
<dbReference type="EMBL" id="JBBNAF010000008">
    <property type="protein sequence ID" value="KAK9121192.1"/>
    <property type="molecule type" value="Genomic_DNA"/>
</dbReference>
<reference evidence="2 3" key="1">
    <citation type="submission" date="2024-01" db="EMBL/GenBank/DDBJ databases">
        <title>Genome assemblies of Stephania.</title>
        <authorList>
            <person name="Yang L."/>
        </authorList>
    </citation>
    <scope>NUCLEOTIDE SEQUENCE [LARGE SCALE GENOMIC DNA]</scope>
    <source>
        <strain evidence="2">YNDBR</strain>
        <tissue evidence="2">Leaf</tissue>
    </source>
</reference>
<evidence type="ECO:0000256" key="1">
    <source>
        <dbReference type="SAM" id="Phobius"/>
    </source>
</evidence>
<keyword evidence="1" id="KW-1133">Transmembrane helix</keyword>
<accession>A0AAP0NVC9</accession>
<dbReference type="AlphaFoldDB" id="A0AAP0NVC9"/>
<sequence>MSYTLPGVQAEEANITAYIKKIASKKFIDLDFSHFCYFFILSLLFSQCKLTLCWVLGFPRGKKFETIFENFNKIENKFH</sequence>
<dbReference type="Proteomes" id="UP001420932">
    <property type="component" value="Unassembled WGS sequence"/>
</dbReference>
<protein>
    <submittedName>
        <fullName evidence="2">Uncharacterized protein</fullName>
    </submittedName>
</protein>
<organism evidence="2 3">
    <name type="scientific">Stephania yunnanensis</name>
    <dbReference type="NCBI Taxonomy" id="152371"/>
    <lineage>
        <taxon>Eukaryota</taxon>
        <taxon>Viridiplantae</taxon>
        <taxon>Streptophyta</taxon>
        <taxon>Embryophyta</taxon>
        <taxon>Tracheophyta</taxon>
        <taxon>Spermatophyta</taxon>
        <taxon>Magnoliopsida</taxon>
        <taxon>Ranunculales</taxon>
        <taxon>Menispermaceae</taxon>
        <taxon>Menispermoideae</taxon>
        <taxon>Cissampelideae</taxon>
        <taxon>Stephania</taxon>
    </lineage>
</organism>
<comment type="caution">
    <text evidence="2">The sequence shown here is derived from an EMBL/GenBank/DDBJ whole genome shotgun (WGS) entry which is preliminary data.</text>
</comment>
<evidence type="ECO:0000313" key="2">
    <source>
        <dbReference type="EMBL" id="KAK9121192.1"/>
    </source>
</evidence>
<proteinExistence type="predicted"/>